<keyword evidence="3" id="KW-0789">Thiol protease inhibitor</keyword>
<dbReference type="CDD" id="cd00042">
    <property type="entry name" value="CY"/>
    <property type="match status" value="1"/>
</dbReference>
<evidence type="ECO:0000313" key="6">
    <source>
        <dbReference type="Proteomes" id="UP000887581"/>
    </source>
</evidence>
<keyword evidence="4" id="KW-0732">Signal</keyword>
<dbReference type="Gene3D" id="3.10.450.10">
    <property type="match status" value="1"/>
</dbReference>
<feature type="signal peptide" evidence="4">
    <location>
        <begin position="1"/>
        <end position="19"/>
    </location>
</feature>
<feature type="domain" description="Cystatin" evidence="5">
    <location>
        <begin position="23"/>
        <end position="135"/>
    </location>
</feature>
<comment type="similarity">
    <text evidence="1">Belongs to the cystatin family.</text>
</comment>
<dbReference type="Proteomes" id="UP000887581">
    <property type="component" value="Unplaced"/>
</dbReference>
<proteinExistence type="inferred from homology"/>
<dbReference type="GO" id="GO:0004869">
    <property type="term" value="F:cysteine-type endopeptidase inhibitor activity"/>
    <property type="evidence" value="ECO:0007669"/>
    <property type="project" value="UniProtKB-KW"/>
</dbReference>
<dbReference type="Pfam" id="PF00031">
    <property type="entry name" value="Cystatin"/>
    <property type="match status" value="1"/>
</dbReference>
<evidence type="ECO:0000313" key="7">
    <source>
        <dbReference type="WBParaSite" id="sdigi.contig274.g6953.t1"/>
    </source>
</evidence>
<dbReference type="PANTHER" id="PTHR46186">
    <property type="entry name" value="CYSTATIN"/>
    <property type="match status" value="1"/>
</dbReference>
<evidence type="ECO:0000256" key="2">
    <source>
        <dbReference type="ARBA" id="ARBA00022690"/>
    </source>
</evidence>
<keyword evidence="6" id="KW-1185">Reference proteome</keyword>
<evidence type="ECO:0000256" key="3">
    <source>
        <dbReference type="ARBA" id="ARBA00022704"/>
    </source>
</evidence>
<accession>A0A915PUX9</accession>
<reference evidence="7" key="1">
    <citation type="submission" date="2022-11" db="UniProtKB">
        <authorList>
            <consortium name="WormBaseParasite"/>
        </authorList>
    </citation>
    <scope>IDENTIFICATION</scope>
</reference>
<feature type="chain" id="PRO_5036927000" evidence="4">
    <location>
        <begin position="20"/>
        <end position="135"/>
    </location>
</feature>
<evidence type="ECO:0000256" key="1">
    <source>
        <dbReference type="ARBA" id="ARBA00009403"/>
    </source>
</evidence>
<dbReference type="GO" id="GO:0005737">
    <property type="term" value="C:cytoplasm"/>
    <property type="evidence" value="ECO:0007669"/>
    <property type="project" value="TreeGrafter"/>
</dbReference>
<dbReference type="SUPFAM" id="SSF54403">
    <property type="entry name" value="Cystatin/monellin"/>
    <property type="match status" value="1"/>
</dbReference>
<dbReference type="InterPro" id="IPR000010">
    <property type="entry name" value="Cystatin_dom"/>
</dbReference>
<organism evidence="6 7">
    <name type="scientific">Setaria digitata</name>
    <dbReference type="NCBI Taxonomy" id="48799"/>
    <lineage>
        <taxon>Eukaryota</taxon>
        <taxon>Metazoa</taxon>
        <taxon>Ecdysozoa</taxon>
        <taxon>Nematoda</taxon>
        <taxon>Chromadorea</taxon>
        <taxon>Rhabditida</taxon>
        <taxon>Spirurina</taxon>
        <taxon>Spiruromorpha</taxon>
        <taxon>Filarioidea</taxon>
        <taxon>Setariidae</taxon>
        <taxon>Setaria</taxon>
    </lineage>
</organism>
<evidence type="ECO:0000256" key="4">
    <source>
        <dbReference type="SAM" id="SignalP"/>
    </source>
</evidence>
<sequence length="135" mass="15048">MCYLILYLTLFMIISKGSAQGFGFVGGVTNSDVDDPEIKDVAEKAMVQVNQQTKSKYLYKLEKIIGARTQVVSGVKYYLRILAAPTRSGITNAATCAVNKNKPKKVEYISLKPNEEFNIEVWSAPWQNTFSVTLT</sequence>
<dbReference type="SMART" id="SM00043">
    <property type="entry name" value="CY"/>
    <property type="match status" value="1"/>
</dbReference>
<protein>
    <submittedName>
        <fullName evidence="7">Cystatin domain-containing protein</fullName>
    </submittedName>
</protein>
<dbReference type="GO" id="GO:0031982">
    <property type="term" value="C:vesicle"/>
    <property type="evidence" value="ECO:0007669"/>
    <property type="project" value="TreeGrafter"/>
</dbReference>
<dbReference type="InterPro" id="IPR046350">
    <property type="entry name" value="Cystatin_sf"/>
</dbReference>
<dbReference type="WBParaSite" id="sdigi.contig274.g6953.t1">
    <property type="protein sequence ID" value="sdigi.contig274.g6953.t1"/>
    <property type="gene ID" value="sdigi.contig274.g6953"/>
</dbReference>
<name>A0A915PUX9_9BILA</name>
<keyword evidence="2" id="KW-0646">Protease inhibitor</keyword>
<dbReference type="AlphaFoldDB" id="A0A915PUX9"/>
<dbReference type="GO" id="GO:0005615">
    <property type="term" value="C:extracellular space"/>
    <property type="evidence" value="ECO:0007669"/>
    <property type="project" value="TreeGrafter"/>
</dbReference>
<dbReference type="PANTHER" id="PTHR46186:SF2">
    <property type="entry name" value="CYSTATIN"/>
    <property type="match status" value="1"/>
</dbReference>
<evidence type="ECO:0000259" key="5">
    <source>
        <dbReference type="SMART" id="SM00043"/>
    </source>
</evidence>